<comment type="similarity">
    <text evidence="1">Belongs to the UPF0065 (bug) family.</text>
</comment>
<keyword evidence="2" id="KW-0732">Signal</keyword>
<sequence>MTASLLHRLAKAAAAIAVASFASVAWAQQTVRVVVPFAAGSSTDLLARQLTDALRKVNGNTYVIDNKPGASGIIGSSEVNKAKPDGATLLLTTGGHITNAVLYEKLPYEPIGGFTPISQLTSTAGFLLMVPANSPYKTLEQLIAAAKAKPDTVSYGSAGNGNTTHLAGALFEKSAGLKLIHAPYKGSPMNDLVAGHIQMLFWGSSFATPIVKDGKAHALAIAGEKRIAELPNVPTLNEKGIQGVDVPAWAGLFGPPGMAPDLAGKIQREVATAMKSPAFIQQFAATPGSSRLASTPAQFSEAIDKEVARLKRDVTPLGIRMD</sequence>
<evidence type="ECO:0000256" key="1">
    <source>
        <dbReference type="ARBA" id="ARBA00006987"/>
    </source>
</evidence>
<reference evidence="3 4" key="1">
    <citation type="submission" date="2019-12" db="EMBL/GenBank/DDBJ databases">
        <authorList>
            <person name="Huq M.A."/>
        </authorList>
    </citation>
    <scope>NUCLEOTIDE SEQUENCE [LARGE SCALE GENOMIC DNA]</scope>
    <source>
        <strain evidence="3 4">MAH-25</strain>
    </source>
</reference>
<evidence type="ECO:0000256" key="2">
    <source>
        <dbReference type="SAM" id="SignalP"/>
    </source>
</evidence>
<dbReference type="EMBL" id="WSEL01000009">
    <property type="protein sequence ID" value="MVQ32102.1"/>
    <property type="molecule type" value="Genomic_DNA"/>
</dbReference>
<name>A0A6N8IZV8_9BURK</name>
<dbReference type="RefSeq" id="WP_157400090.1">
    <property type="nucleotide sequence ID" value="NZ_WSEL01000009.1"/>
</dbReference>
<dbReference type="CDD" id="cd07012">
    <property type="entry name" value="PBP2_Bug_TTT"/>
    <property type="match status" value="1"/>
</dbReference>
<dbReference type="InterPro" id="IPR005064">
    <property type="entry name" value="BUG"/>
</dbReference>
<evidence type="ECO:0000313" key="3">
    <source>
        <dbReference type="EMBL" id="MVQ32102.1"/>
    </source>
</evidence>
<dbReference type="Pfam" id="PF03401">
    <property type="entry name" value="TctC"/>
    <property type="match status" value="1"/>
</dbReference>
<dbReference type="Gene3D" id="3.40.190.10">
    <property type="entry name" value="Periplasmic binding protein-like II"/>
    <property type="match status" value="1"/>
</dbReference>
<dbReference type="PANTHER" id="PTHR42928">
    <property type="entry name" value="TRICARBOXYLATE-BINDING PROTEIN"/>
    <property type="match status" value="1"/>
</dbReference>
<gene>
    <name evidence="3" type="ORF">GON04_21765</name>
</gene>
<dbReference type="PIRSF" id="PIRSF017082">
    <property type="entry name" value="YflP"/>
    <property type="match status" value="1"/>
</dbReference>
<keyword evidence="4" id="KW-1185">Reference proteome</keyword>
<dbReference type="AlphaFoldDB" id="A0A6N8IZV8"/>
<organism evidence="3 4">
    <name type="scientific">Ramlibacter pinisoli</name>
    <dbReference type="NCBI Taxonomy" id="2682844"/>
    <lineage>
        <taxon>Bacteria</taxon>
        <taxon>Pseudomonadati</taxon>
        <taxon>Pseudomonadota</taxon>
        <taxon>Betaproteobacteria</taxon>
        <taxon>Burkholderiales</taxon>
        <taxon>Comamonadaceae</taxon>
        <taxon>Ramlibacter</taxon>
    </lineage>
</organism>
<dbReference type="InterPro" id="IPR042100">
    <property type="entry name" value="Bug_dom1"/>
</dbReference>
<accession>A0A6N8IZV8</accession>
<dbReference type="PANTHER" id="PTHR42928:SF5">
    <property type="entry name" value="BLR1237 PROTEIN"/>
    <property type="match status" value="1"/>
</dbReference>
<evidence type="ECO:0000313" key="4">
    <source>
        <dbReference type="Proteomes" id="UP000469385"/>
    </source>
</evidence>
<comment type="caution">
    <text evidence="3">The sequence shown here is derived from an EMBL/GenBank/DDBJ whole genome shotgun (WGS) entry which is preliminary data.</text>
</comment>
<protein>
    <submittedName>
        <fullName evidence="3">Tripartite tricarboxylate transporter substrate binding protein</fullName>
    </submittedName>
</protein>
<feature type="signal peptide" evidence="2">
    <location>
        <begin position="1"/>
        <end position="27"/>
    </location>
</feature>
<dbReference type="Gene3D" id="3.40.190.150">
    <property type="entry name" value="Bordetella uptake gene, domain 1"/>
    <property type="match status" value="1"/>
</dbReference>
<dbReference type="SUPFAM" id="SSF53850">
    <property type="entry name" value="Periplasmic binding protein-like II"/>
    <property type="match status" value="1"/>
</dbReference>
<feature type="chain" id="PRO_5027057181" evidence="2">
    <location>
        <begin position="28"/>
        <end position="322"/>
    </location>
</feature>
<proteinExistence type="inferred from homology"/>
<dbReference type="Proteomes" id="UP000469385">
    <property type="component" value="Unassembled WGS sequence"/>
</dbReference>